<protein>
    <submittedName>
        <fullName evidence="1">Uncharacterized protein</fullName>
    </submittedName>
</protein>
<name>A0ACB9X263_CHAAC</name>
<feature type="non-terminal residue" evidence="1">
    <location>
        <position position="1"/>
    </location>
</feature>
<dbReference type="Proteomes" id="UP001057452">
    <property type="component" value="Chromosome 9"/>
</dbReference>
<comment type="caution">
    <text evidence="1">The sequence shown here is derived from an EMBL/GenBank/DDBJ whole genome shotgun (WGS) entry which is preliminary data.</text>
</comment>
<evidence type="ECO:0000313" key="1">
    <source>
        <dbReference type="EMBL" id="KAI4819966.1"/>
    </source>
</evidence>
<dbReference type="EMBL" id="CM043793">
    <property type="protein sequence ID" value="KAI4819966.1"/>
    <property type="molecule type" value="Genomic_DNA"/>
</dbReference>
<feature type="non-terminal residue" evidence="1">
    <location>
        <position position="55"/>
    </location>
</feature>
<proteinExistence type="predicted"/>
<reference evidence="1" key="1">
    <citation type="submission" date="2022-05" db="EMBL/GenBank/DDBJ databases">
        <title>Chromosome-level genome of Chaenocephalus aceratus.</title>
        <authorList>
            <person name="Park H."/>
        </authorList>
    </citation>
    <scope>NUCLEOTIDE SEQUENCE</scope>
    <source>
        <strain evidence="1">KU_202001</strain>
    </source>
</reference>
<evidence type="ECO:0000313" key="2">
    <source>
        <dbReference type="Proteomes" id="UP001057452"/>
    </source>
</evidence>
<organism evidence="1 2">
    <name type="scientific">Chaenocephalus aceratus</name>
    <name type="common">Blackfin icefish</name>
    <name type="synonym">Chaenichthys aceratus</name>
    <dbReference type="NCBI Taxonomy" id="36190"/>
    <lineage>
        <taxon>Eukaryota</taxon>
        <taxon>Metazoa</taxon>
        <taxon>Chordata</taxon>
        <taxon>Craniata</taxon>
        <taxon>Vertebrata</taxon>
        <taxon>Euteleostomi</taxon>
        <taxon>Actinopterygii</taxon>
        <taxon>Neopterygii</taxon>
        <taxon>Teleostei</taxon>
        <taxon>Neoteleostei</taxon>
        <taxon>Acanthomorphata</taxon>
        <taxon>Eupercaria</taxon>
        <taxon>Perciformes</taxon>
        <taxon>Notothenioidei</taxon>
        <taxon>Channichthyidae</taxon>
        <taxon>Chaenocephalus</taxon>
    </lineage>
</organism>
<sequence length="55" mass="6014">HTDNHISFKDPLRAGAARWLILGTHNCCSQHGKEEETIKRVGLAGWSVVTQVGST</sequence>
<accession>A0ACB9X263</accession>
<gene>
    <name evidence="1" type="ORF">KUCAC02_027966</name>
</gene>
<keyword evidence="2" id="KW-1185">Reference proteome</keyword>